<evidence type="ECO:0000256" key="3">
    <source>
        <dbReference type="ARBA" id="ARBA00022989"/>
    </source>
</evidence>
<dbReference type="GO" id="GO:0004930">
    <property type="term" value="F:G protein-coupled receptor activity"/>
    <property type="evidence" value="ECO:0007669"/>
    <property type="project" value="InterPro"/>
</dbReference>
<proteinExistence type="predicted"/>
<organism evidence="7 8">
    <name type="scientific">Pristionchus entomophagus</name>
    <dbReference type="NCBI Taxonomy" id="358040"/>
    <lineage>
        <taxon>Eukaryota</taxon>
        <taxon>Metazoa</taxon>
        <taxon>Ecdysozoa</taxon>
        <taxon>Nematoda</taxon>
        <taxon>Chromadorea</taxon>
        <taxon>Rhabditida</taxon>
        <taxon>Rhabditina</taxon>
        <taxon>Diplogasteromorpha</taxon>
        <taxon>Diplogasteroidea</taxon>
        <taxon>Neodiplogasteridae</taxon>
        <taxon>Pristionchus</taxon>
    </lineage>
</organism>
<feature type="transmembrane region" description="Helical" evidence="5">
    <location>
        <begin position="58"/>
        <end position="76"/>
    </location>
</feature>
<comment type="subcellular location">
    <subcellularLocation>
        <location evidence="1">Membrane</location>
    </subcellularLocation>
</comment>
<dbReference type="InterPro" id="IPR047130">
    <property type="entry name" value="7TM_GPCR_Srsx_nematod"/>
</dbReference>
<dbReference type="PROSITE" id="PS50262">
    <property type="entry name" value="G_PROTEIN_RECEP_F1_2"/>
    <property type="match status" value="1"/>
</dbReference>
<evidence type="ECO:0000313" key="7">
    <source>
        <dbReference type="EMBL" id="GMT07303.1"/>
    </source>
</evidence>
<feature type="transmembrane region" description="Helical" evidence="5">
    <location>
        <begin position="271"/>
        <end position="290"/>
    </location>
</feature>
<evidence type="ECO:0000259" key="6">
    <source>
        <dbReference type="PROSITE" id="PS50262"/>
    </source>
</evidence>
<comment type="caution">
    <text evidence="7">The sequence shown here is derived from an EMBL/GenBank/DDBJ whole genome shotgun (WGS) entry which is preliminary data.</text>
</comment>
<dbReference type="InterPro" id="IPR000276">
    <property type="entry name" value="GPCR_Rhodpsn"/>
</dbReference>
<keyword evidence="4 5" id="KW-0472">Membrane</keyword>
<dbReference type="SUPFAM" id="SSF81321">
    <property type="entry name" value="Family A G protein-coupled receptor-like"/>
    <property type="match status" value="1"/>
</dbReference>
<feature type="non-terminal residue" evidence="7">
    <location>
        <position position="1"/>
    </location>
</feature>
<feature type="transmembrane region" description="Helical" evidence="5">
    <location>
        <begin position="196"/>
        <end position="217"/>
    </location>
</feature>
<dbReference type="PROSITE" id="PS00237">
    <property type="entry name" value="G_PROTEIN_RECEP_F1_1"/>
    <property type="match status" value="1"/>
</dbReference>
<evidence type="ECO:0000256" key="4">
    <source>
        <dbReference type="ARBA" id="ARBA00023136"/>
    </source>
</evidence>
<dbReference type="GO" id="GO:0016020">
    <property type="term" value="C:membrane"/>
    <property type="evidence" value="ECO:0007669"/>
    <property type="project" value="UniProtKB-SubCell"/>
</dbReference>
<evidence type="ECO:0000256" key="1">
    <source>
        <dbReference type="ARBA" id="ARBA00004370"/>
    </source>
</evidence>
<feature type="domain" description="G-protein coupled receptors family 1 profile" evidence="6">
    <location>
        <begin position="38"/>
        <end position="301"/>
    </location>
</feature>
<name>A0AAV5ULW4_9BILA</name>
<keyword evidence="8" id="KW-1185">Reference proteome</keyword>
<feature type="transmembrane region" description="Helical" evidence="5">
    <location>
        <begin position="145"/>
        <end position="165"/>
    </location>
</feature>
<keyword evidence="2 5" id="KW-0812">Transmembrane</keyword>
<accession>A0AAV5ULW4</accession>
<dbReference type="AlphaFoldDB" id="A0AAV5ULW4"/>
<evidence type="ECO:0000313" key="8">
    <source>
        <dbReference type="Proteomes" id="UP001432027"/>
    </source>
</evidence>
<dbReference type="Proteomes" id="UP001432027">
    <property type="component" value="Unassembled WGS sequence"/>
</dbReference>
<sequence length="336" mass="37635">ASGSSGPSGFCGVSSKMAESDALNYQLYITGGTLITVFNLALGLIIICHKSIRQQKEYLIYAGCMFFDVIFGLTYLSSGAYRLKIANENEKYPMTTKFDCMMTVHNFFFVYVTPGAGILVFVTAIDRFIGVFFPTKYIMLRTRYVYCLLFLIFSIPLIALPIAVFTSMPYNVDCDQHAACILSQAITYQVYLGLRLVRIIGSLACVLFYVPISVRIFANVTRASSVAYMATSQNRRLIRTTVTVILVTLNTICLYVVPDIILLFNPLTPSFAFYLMNMSKGLVNIVIFLVTQKTLRKAIMQSLKAKSAQRSRLVSVTNNHVDQKTITVTSTRKFNM</sequence>
<feature type="transmembrane region" description="Helical" evidence="5">
    <location>
        <begin position="25"/>
        <end position="46"/>
    </location>
</feature>
<dbReference type="EMBL" id="BTSX01000006">
    <property type="protein sequence ID" value="GMT07303.1"/>
    <property type="molecule type" value="Genomic_DNA"/>
</dbReference>
<evidence type="ECO:0000256" key="2">
    <source>
        <dbReference type="ARBA" id="ARBA00022692"/>
    </source>
</evidence>
<reference evidence="7" key="1">
    <citation type="submission" date="2023-10" db="EMBL/GenBank/DDBJ databases">
        <title>Genome assembly of Pristionchus species.</title>
        <authorList>
            <person name="Yoshida K."/>
            <person name="Sommer R.J."/>
        </authorList>
    </citation>
    <scope>NUCLEOTIDE SEQUENCE</scope>
    <source>
        <strain evidence="7">RS0144</strain>
    </source>
</reference>
<dbReference type="InterPro" id="IPR017452">
    <property type="entry name" value="GPCR_Rhodpsn_7TM"/>
</dbReference>
<feature type="transmembrane region" description="Helical" evidence="5">
    <location>
        <begin position="108"/>
        <end position="133"/>
    </location>
</feature>
<feature type="non-terminal residue" evidence="7">
    <location>
        <position position="336"/>
    </location>
</feature>
<keyword evidence="3 5" id="KW-1133">Transmembrane helix</keyword>
<feature type="transmembrane region" description="Helical" evidence="5">
    <location>
        <begin position="237"/>
        <end position="265"/>
    </location>
</feature>
<evidence type="ECO:0000256" key="5">
    <source>
        <dbReference type="SAM" id="Phobius"/>
    </source>
</evidence>
<dbReference type="PANTHER" id="PTHR23360:SF26">
    <property type="entry name" value="G-PROTEIN COUPLED RECEPTORS FAMILY 1 PROFILE DOMAIN-CONTAINING PROTEIN"/>
    <property type="match status" value="1"/>
</dbReference>
<dbReference type="Gene3D" id="1.20.1070.10">
    <property type="entry name" value="Rhodopsin 7-helix transmembrane proteins"/>
    <property type="match status" value="1"/>
</dbReference>
<protein>
    <recommendedName>
        <fullName evidence="6">G-protein coupled receptors family 1 profile domain-containing protein</fullName>
    </recommendedName>
</protein>
<gene>
    <name evidence="7" type="ORF">PENTCL1PPCAC_29477</name>
</gene>
<dbReference type="PANTHER" id="PTHR23360">
    <property type="entry name" value="G-PROTEIN COUPLED RECEPTORS FAMILY 1 PROFILE DOMAIN-CONTAINING PROTEIN-RELATED"/>
    <property type="match status" value="1"/>
</dbReference>